<proteinExistence type="predicted"/>
<evidence type="ECO:0000313" key="2">
    <source>
        <dbReference type="EMBL" id="UOO92525.1"/>
    </source>
</evidence>
<reference evidence="2" key="1">
    <citation type="submission" date="2021-12" db="EMBL/GenBank/DDBJ databases">
        <authorList>
            <person name="Veyrier F.J."/>
        </authorList>
    </citation>
    <scope>NUCLEOTIDE SEQUENCE</scope>
    <source>
        <strain evidence="2">SAG 1488-6</strain>
    </source>
</reference>
<accession>A0ABY4EAU7</accession>
<dbReference type="EMBL" id="CP091512">
    <property type="protein sequence ID" value="UOO92525.1"/>
    <property type="molecule type" value="Genomic_DNA"/>
</dbReference>
<protein>
    <submittedName>
        <fullName evidence="2">Uncharacterized protein</fullName>
    </submittedName>
</protein>
<keyword evidence="1" id="KW-0812">Transmembrane</keyword>
<gene>
    <name evidence="2" type="ORF">LVJ81_00255</name>
</gene>
<name>A0ABY4EAU7_VITST</name>
<sequence>MMNITNIKTFPLAAITHPEQDTHVNDAEILTFCHCHCHRHSERVIIVGLLSSPAYALKEKGFILILVLYVLAGVAWALFWYLYKIEPSMTKREVDAYYLVHLLFFIFVNLFAHQGSKVIIIASSYWWPSTVVTAPIFSKHIDKKNGFRGSPDYLIHYIVVSVPGETSMPLQVTPSFYARVKKGQHLNISSRETPLAYVYSGFYQLESTILYE</sequence>
<keyword evidence="3" id="KW-1185">Reference proteome</keyword>
<organism evidence="2 3">
    <name type="scientific">Vitreoscilla stercoraria</name>
    <dbReference type="NCBI Taxonomy" id="61"/>
    <lineage>
        <taxon>Bacteria</taxon>
        <taxon>Pseudomonadati</taxon>
        <taxon>Pseudomonadota</taxon>
        <taxon>Betaproteobacteria</taxon>
        <taxon>Neisseriales</taxon>
        <taxon>Neisseriaceae</taxon>
        <taxon>Vitreoscilla</taxon>
    </lineage>
</organism>
<evidence type="ECO:0000313" key="3">
    <source>
        <dbReference type="Proteomes" id="UP000832034"/>
    </source>
</evidence>
<reference evidence="2" key="2">
    <citation type="journal article" date="2022" name="Res Sq">
        <title>Evolution of multicellular longitudinally dividing oral cavity symbionts (Neisseriaceae).</title>
        <authorList>
            <person name="Nyongesa S."/>
            <person name="Weber P."/>
            <person name="Bernet E."/>
            <person name="Pullido F."/>
            <person name="Nieckarz M."/>
            <person name="Delaby M."/>
            <person name="Nieves C."/>
            <person name="Viehboeck T."/>
            <person name="Krause N."/>
            <person name="Rivera-Millot A."/>
            <person name="Nakamura A."/>
            <person name="Vischer N."/>
            <person name="VanNieuwenhze M."/>
            <person name="Brun Y."/>
            <person name="Cava F."/>
            <person name="Bulgheresi S."/>
            <person name="Veyrier F."/>
        </authorList>
    </citation>
    <scope>NUCLEOTIDE SEQUENCE</scope>
    <source>
        <strain evidence="2">SAG 1488-6</strain>
    </source>
</reference>
<evidence type="ECO:0000256" key="1">
    <source>
        <dbReference type="SAM" id="Phobius"/>
    </source>
</evidence>
<feature type="transmembrane region" description="Helical" evidence="1">
    <location>
        <begin position="118"/>
        <end position="138"/>
    </location>
</feature>
<keyword evidence="1" id="KW-0472">Membrane</keyword>
<feature type="transmembrane region" description="Helical" evidence="1">
    <location>
        <begin position="95"/>
        <end position="112"/>
    </location>
</feature>
<dbReference type="Proteomes" id="UP000832034">
    <property type="component" value="Chromosome"/>
</dbReference>
<feature type="transmembrane region" description="Helical" evidence="1">
    <location>
        <begin position="62"/>
        <end position="83"/>
    </location>
</feature>
<dbReference type="RefSeq" id="WP_019959153.1">
    <property type="nucleotide sequence ID" value="NZ_CP091512.1"/>
</dbReference>
<keyword evidence="1" id="KW-1133">Transmembrane helix</keyword>